<sequence length="401" mass="46263">MYYKHTICFLKLAIINQQSAISHYDFIITGAGCAGLSLLMRLLQEPSLSSKQILIIDQTPKNKNDRTWCFWETSAGLFEAIVHHRWHDIQFLSQQFSNTIAIAPYTYKMIHGLEFYNYVIQFAQQFPNVTFKYDTVKSIVNHHKSVEVKLNYVSFTADFVFNSIIFQQPELPKGKYYLLQHFKGWVINTQQPAFNPNMATFMDFTVSQQHGTTFMYVLPTSTTEALVEYTLFTEALLAETDYDDALKNYIKKQLGITEYTIEHEEFGIIPMTNIDFPNYDGRIVNIGIAGGQAKGSSGYAFQFIQKRTEQIVHSLVKNQHPFTKTTFSDKKFKFYDSVLLNVLHHKKLNGDAVFADIFQKNSPNTIFRFLDNNSNLLEDIQIMNSVPITVFLKAALQELFI</sequence>
<organism evidence="1 2">
    <name type="scientific">Parasediminibacterium paludis</name>
    <dbReference type="NCBI Taxonomy" id="908966"/>
    <lineage>
        <taxon>Bacteria</taxon>
        <taxon>Pseudomonadati</taxon>
        <taxon>Bacteroidota</taxon>
        <taxon>Chitinophagia</taxon>
        <taxon>Chitinophagales</taxon>
        <taxon>Chitinophagaceae</taxon>
        <taxon>Parasediminibacterium</taxon>
    </lineage>
</organism>
<evidence type="ECO:0000313" key="2">
    <source>
        <dbReference type="Proteomes" id="UP001595906"/>
    </source>
</evidence>
<proteinExistence type="predicted"/>
<keyword evidence="2" id="KW-1185">Reference proteome</keyword>
<name>A0ABV8PYP4_9BACT</name>
<dbReference type="Proteomes" id="UP001595906">
    <property type="component" value="Unassembled WGS sequence"/>
</dbReference>
<dbReference type="SUPFAM" id="SSF51905">
    <property type="entry name" value="FAD/NAD(P)-binding domain"/>
    <property type="match status" value="1"/>
</dbReference>
<dbReference type="Gene3D" id="3.50.50.60">
    <property type="entry name" value="FAD/NAD(P)-binding domain"/>
    <property type="match status" value="1"/>
</dbReference>
<dbReference type="Pfam" id="PF05834">
    <property type="entry name" value="Lycopene_cycl"/>
    <property type="match status" value="1"/>
</dbReference>
<dbReference type="InterPro" id="IPR036188">
    <property type="entry name" value="FAD/NAD-bd_sf"/>
</dbReference>
<dbReference type="EMBL" id="JBHSDC010000012">
    <property type="protein sequence ID" value="MFC4231925.1"/>
    <property type="molecule type" value="Genomic_DNA"/>
</dbReference>
<gene>
    <name evidence="1" type="ORF">ACFOW1_08480</name>
</gene>
<dbReference type="RefSeq" id="WP_379013626.1">
    <property type="nucleotide sequence ID" value="NZ_JBHSDC010000012.1"/>
</dbReference>
<protein>
    <submittedName>
        <fullName evidence="1">Lycopene cyclase family protein</fullName>
    </submittedName>
</protein>
<evidence type="ECO:0000313" key="1">
    <source>
        <dbReference type="EMBL" id="MFC4231925.1"/>
    </source>
</evidence>
<reference evidence="2" key="1">
    <citation type="journal article" date="2019" name="Int. J. Syst. Evol. Microbiol.">
        <title>The Global Catalogue of Microorganisms (GCM) 10K type strain sequencing project: providing services to taxonomists for standard genome sequencing and annotation.</title>
        <authorList>
            <consortium name="The Broad Institute Genomics Platform"/>
            <consortium name="The Broad Institute Genome Sequencing Center for Infectious Disease"/>
            <person name="Wu L."/>
            <person name="Ma J."/>
        </authorList>
    </citation>
    <scope>NUCLEOTIDE SEQUENCE [LARGE SCALE GENOMIC DNA]</scope>
    <source>
        <strain evidence="2">CECT 8010</strain>
    </source>
</reference>
<comment type="caution">
    <text evidence="1">The sequence shown here is derived from an EMBL/GenBank/DDBJ whole genome shotgun (WGS) entry which is preliminary data.</text>
</comment>
<accession>A0ABV8PYP4</accession>